<proteinExistence type="inferred from homology"/>
<dbReference type="GO" id="GO:0006351">
    <property type="term" value="P:DNA-templated transcription"/>
    <property type="evidence" value="ECO:0007669"/>
    <property type="project" value="InterPro"/>
</dbReference>
<keyword evidence="5 7" id="KW-0547">Nucleotide-binding</keyword>
<evidence type="ECO:0000256" key="3">
    <source>
        <dbReference type="ARBA" id="ARBA00022679"/>
    </source>
</evidence>
<evidence type="ECO:0000256" key="7">
    <source>
        <dbReference type="RuleBase" id="RU364050"/>
    </source>
</evidence>
<comment type="similarity">
    <text evidence="1">Belongs to the totiviridae RNA-directed RNA polymerase family.</text>
</comment>
<dbReference type="Pfam" id="PF02123">
    <property type="entry name" value="RdRP_4"/>
    <property type="match status" value="1"/>
</dbReference>
<dbReference type="EMBL" id="ON746544">
    <property type="protein sequence ID" value="UYL95651.1"/>
    <property type="molecule type" value="Genomic_RNA"/>
</dbReference>
<accession>A0A9E7V2E3</accession>
<dbReference type="EC" id="2.7.7.48" evidence="7"/>
<evidence type="ECO:0000256" key="1">
    <source>
        <dbReference type="ARBA" id="ARBA00010455"/>
    </source>
</evidence>
<evidence type="ECO:0000313" key="8">
    <source>
        <dbReference type="EMBL" id="UYL95651.1"/>
    </source>
</evidence>
<name>A0A9E7V2E3_9VIRU</name>
<organism evidence="8">
    <name type="scientific">Jiamusi Totiv tick virus 1</name>
    <dbReference type="NCBI Taxonomy" id="2972346"/>
    <lineage>
        <taxon>Viruses</taxon>
        <taxon>Riboviria</taxon>
        <taxon>Orthornavirae</taxon>
        <taxon>Duplornaviricota</taxon>
        <taxon>Chrymotiviricetes</taxon>
        <taxon>Ghabrivirales</taxon>
        <taxon>Totiviridae</taxon>
    </lineage>
</organism>
<keyword evidence="3 7" id="KW-0808">Transferase</keyword>
<reference evidence="8" key="1">
    <citation type="submission" date="2022-05" db="EMBL/GenBank/DDBJ databases">
        <authorList>
            <person name="Cao W."/>
            <person name="Jia N."/>
            <person name="Lam T.T.-Y."/>
            <person name="Ni X."/>
            <person name="Liu J."/>
        </authorList>
    </citation>
    <scope>NUCLEOTIDE SEQUENCE</scope>
    <source>
        <strain evidence="8">TIGMIC 1</strain>
    </source>
</reference>
<comment type="catalytic activity">
    <reaction evidence="6 7">
        <text>RNA(n) + a ribonucleoside 5'-triphosphate = RNA(n+1) + diphosphate</text>
        <dbReference type="Rhea" id="RHEA:21248"/>
        <dbReference type="Rhea" id="RHEA-COMP:14527"/>
        <dbReference type="Rhea" id="RHEA-COMP:17342"/>
        <dbReference type="ChEBI" id="CHEBI:33019"/>
        <dbReference type="ChEBI" id="CHEBI:61557"/>
        <dbReference type="ChEBI" id="CHEBI:140395"/>
        <dbReference type="EC" id="2.7.7.48"/>
    </reaction>
</comment>
<dbReference type="InterPro" id="IPR001795">
    <property type="entry name" value="RNA-dir_pol_luteovirus"/>
</dbReference>
<evidence type="ECO:0000256" key="2">
    <source>
        <dbReference type="ARBA" id="ARBA00022484"/>
    </source>
</evidence>
<keyword evidence="4 7" id="KW-0548">Nucleotidyltransferase</keyword>
<dbReference type="InterPro" id="IPR043502">
    <property type="entry name" value="DNA/RNA_pol_sf"/>
</dbReference>
<dbReference type="GO" id="GO:0003968">
    <property type="term" value="F:RNA-directed RNA polymerase activity"/>
    <property type="evidence" value="ECO:0007669"/>
    <property type="project" value="UniProtKB-KW"/>
</dbReference>
<evidence type="ECO:0000256" key="5">
    <source>
        <dbReference type="ARBA" id="ARBA00022741"/>
    </source>
</evidence>
<dbReference type="GO" id="GO:0003723">
    <property type="term" value="F:RNA binding"/>
    <property type="evidence" value="ECO:0007669"/>
    <property type="project" value="InterPro"/>
</dbReference>
<protein>
    <recommendedName>
        <fullName evidence="7">RNA-directed RNA polymerase</fullName>
        <ecNumber evidence="7">2.7.7.48</ecNumber>
    </recommendedName>
</protein>
<sequence length="871" mass="97147">MGGLPRVRAALPGYFSTYPDARVALDGLVDMAARLRSESRVRERRLFQWRSERGLTHSLDLVSDMGVWVGGVGAASYATSGLDYRGAVQLARVGLNDRVGDFSPVLGHVAWLRRPITSEESNRRRYRCANRFPSLGGRWGVAFSAYFDVLPSEARAVAEDFFGGLALEEFHDEDCLMELLRALSDYAKKYGEYVPHWRVLVNWDLLGGYRTTADPEVFQASVRDWLVDDMAPHTLPDADFDDLFRQGCEDFLRFWKRPEGVWEPATGGGHGAPPGGIFLGADGCGGTADLQQYTASLAWARGGASSEGALQVETDGEAVNVKRTKAAAALALSPEAVARRILTYSPQVSRAVQKLEAGKVRAVVNSDLDLYLKMDYLSQWIERGFRGSKISTLFFGSGGVSAFWERVAKETREPSLVKVPLDQSKFDHMATFSMLRRVFDAMRTLLVTDEQRLVMDHITRAVLGGGVVLVGDKSYPIRKGVVSGWRWTALIDTWINHAEMYAVTKYIRRMVPSATFDWVVQGDDVRQVSFREEDIVIQIEALRKAGFIVNPSKYFLSRKRDEFLRRVGQDGVVAGYPARAMLSILWRSPVREEPPPGEIRAREAATRWITLANRGADWGRCIQRAVVDGARGSSVGGSVIRAWFQTPEWLGGVGVGPYAADPVVIEQTGGRPRFRVVGARGAEVGLKNLRGLGVPVDRKLVDDYAREALQPLGKVERTPRMVAVRVPNAHVAPYCAHGSVGVPLTPRRVRGPWPAWLMDRVIREAAVNKDVTTVLRCLVPEDRPWSAWVLRNHGRWMWCEWLAGGLSPPGVCVPKWDSAYLACRYRRRYRLQLAIALNHPPFRRSSLRALHRDYVSLVRRDAGGLDWSVAT</sequence>
<keyword evidence="2 7" id="KW-0696">RNA-directed RNA polymerase</keyword>
<keyword evidence="7" id="KW-0693">Viral RNA replication</keyword>
<evidence type="ECO:0000256" key="6">
    <source>
        <dbReference type="ARBA" id="ARBA00048744"/>
    </source>
</evidence>
<dbReference type="SUPFAM" id="SSF56672">
    <property type="entry name" value="DNA/RNA polymerases"/>
    <property type="match status" value="1"/>
</dbReference>
<dbReference type="GO" id="GO:0000166">
    <property type="term" value="F:nucleotide binding"/>
    <property type="evidence" value="ECO:0007669"/>
    <property type="project" value="UniProtKB-KW"/>
</dbReference>
<evidence type="ECO:0000256" key="4">
    <source>
        <dbReference type="ARBA" id="ARBA00022695"/>
    </source>
</evidence>